<evidence type="ECO:0000313" key="8">
    <source>
        <dbReference type="Proteomes" id="UP000292003"/>
    </source>
</evidence>
<feature type="DNA-binding region" description="H-T-H motif" evidence="5">
    <location>
        <begin position="31"/>
        <end position="50"/>
    </location>
</feature>
<evidence type="ECO:0000256" key="3">
    <source>
        <dbReference type="ARBA" id="ARBA00023125"/>
    </source>
</evidence>
<dbReference type="SUPFAM" id="SSF46689">
    <property type="entry name" value="Homeodomain-like"/>
    <property type="match status" value="1"/>
</dbReference>
<evidence type="ECO:0000256" key="2">
    <source>
        <dbReference type="ARBA" id="ARBA00023015"/>
    </source>
</evidence>
<dbReference type="OrthoDB" id="3288227at2"/>
<dbReference type="PANTHER" id="PTHR30055:SF234">
    <property type="entry name" value="HTH-TYPE TRANSCRIPTIONAL REGULATOR BETI"/>
    <property type="match status" value="1"/>
</dbReference>
<dbReference type="AlphaFoldDB" id="A0A4Q7J5H8"/>
<keyword evidence="1" id="KW-0678">Repressor</keyword>
<dbReference type="InterPro" id="IPR039538">
    <property type="entry name" value="BetI_C"/>
</dbReference>
<dbReference type="GO" id="GO:0003700">
    <property type="term" value="F:DNA-binding transcription factor activity"/>
    <property type="evidence" value="ECO:0007669"/>
    <property type="project" value="TreeGrafter"/>
</dbReference>
<evidence type="ECO:0000259" key="6">
    <source>
        <dbReference type="PROSITE" id="PS50977"/>
    </source>
</evidence>
<dbReference type="Proteomes" id="UP000292003">
    <property type="component" value="Unassembled WGS sequence"/>
</dbReference>
<evidence type="ECO:0000313" key="7">
    <source>
        <dbReference type="EMBL" id="RZQ62006.1"/>
    </source>
</evidence>
<organism evidence="7 8">
    <name type="scientific">Amycolatopsis suaedae</name>
    <dbReference type="NCBI Taxonomy" id="2510978"/>
    <lineage>
        <taxon>Bacteria</taxon>
        <taxon>Bacillati</taxon>
        <taxon>Actinomycetota</taxon>
        <taxon>Actinomycetes</taxon>
        <taxon>Pseudonocardiales</taxon>
        <taxon>Pseudonocardiaceae</taxon>
        <taxon>Amycolatopsis</taxon>
    </lineage>
</organism>
<feature type="domain" description="HTH tetR-type" evidence="6">
    <location>
        <begin position="8"/>
        <end position="68"/>
    </location>
</feature>
<reference evidence="7 8" key="1">
    <citation type="submission" date="2019-02" db="EMBL/GenBank/DDBJ databases">
        <title>Draft genome sequence of Amycolatopsis sp. 8-3EHSu isolated from roots of Suaeda maritima.</title>
        <authorList>
            <person name="Duangmal K."/>
            <person name="Chantavorakit T."/>
        </authorList>
    </citation>
    <scope>NUCLEOTIDE SEQUENCE [LARGE SCALE GENOMIC DNA]</scope>
    <source>
        <strain evidence="7 8">8-3EHSu</strain>
    </source>
</reference>
<keyword evidence="4" id="KW-0804">Transcription</keyword>
<dbReference type="GO" id="GO:0000976">
    <property type="term" value="F:transcription cis-regulatory region binding"/>
    <property type="evidence" value="ECO:0007669"/>
    <property type="project" value="TreeGrafter"/>
</dbReference>
<keyword evidence="3 5" id="KW-0238">DNA-binding</keyword>
<dbReference type="Gene3D" id="1.10.357.10">
    <property type="entry name" value="Tetracycline Repressor, domain 2"/>
    <property type="match status" value="1"/>
</dbReference>
<evidence type="ECO:0000256" key="5">
    <source>
        <dbReference type="PROSITE-ProRule" id="PRU00335"/>
    </source>
</evidence>
<dbReference type="EMBL" id="SFCC01000010">
    <property type="protein sequence ID" value="RZQ62006.1"/>
    <property type="molecule type" value="Genomic_DNA"/>
</dbReference>
<gene>
    <name evidence="7" type="ORF">EWH70_20625</name>
</gene>
<dbReference type="InterPro" id="IPR050109">
    <property type="entry name" value="HTH-type_TetR-like_transc_reg"/>
</dbReference>
<keyword evidence="2" id="KW-0805">Transcription regulation</keyword>
<dbReference type="RefSeq" id="WP_130477098.1">
    <property type="nucleotide sequence ID" value="NZ_SFCC01000010.1"/>
</dbReference>
<dbReference type="SUPFAM" id="SSF48498">
    <property type="entry name" value="Tetracyclin repressor-like, C-terminal domain"/>
    <property type="match status" value="1"/>
</dbReference>
<dbReference type="PROSITE" id="PS50977">
    <property type="entry name" value="HTH_TETR_2"/>
    <property type="match status" value="1"/>
</dbReference>
<dbReference type="InterPro" id="IPR009057">
    <property type="entry name" value="Homeodomain-like_sf"/>
</dbReference>
<proteinExistence type="predicted"/>
<evidence type="ECO:0000256" key="4">
    <source>
        <dbReference type="ARBA" id="ARBA00023163"/>
    </source>
</evidence>
<name>A0A4Q7J5H8_9PSEU</name>
<evidence type="ECO:0000256" key="1">
    <source>
        <dbReference type="ARBA" id="ARBA00022491"/>
    </source>
</evidence>
<dbReference type="Pfam" id="PF00440">
    <property type="entry name" value="TetR_N"/>
    <property type="match status" value="1"/>
</dbReference>
<comment type="caution">
    <text evidence="7">The sequence shown here is derived from an EMBL/GenBank/DDBJ whole genome shotgun (WGS) entry which is preliminary data.</text>
</comment>
<dbReference type="PANTHER" id="PTHR30055">
    <property type="entry name" value="HTH-TYPE TRANSCRIPTIONAL REGULATOR RUTR"/>
    <property type="match status" value="1"/>
</dbReference>
<keyword evidence="8" id="KW-1185">Reference proteome</keyword>
<dbReference type="PRINTS" id="PR00455">
    <property type="entry name" value="HTHTETR"/>
</dbReference>
<dbReference type="InterPro" id="IPR001647">
    <property type="entry name" value="HTH_TetR"/>
</dbReference>
<dbReference type="InterPro" id="IPR036271">
    <property type="entry name" value="Tet_transcr_reg_TetR-rel_C_sf"/>
</dbReference>
<sequence>MPRPSVEAERRAQILRAACAVIAEHGFVNLRVSDVAKAAGVSGGTVHYYFDTKRDLVHAAYEYNYQRSLDRRRWMLDTGEQPADRLRLVVDSYLPDQPETIEAWKVWAELWSQGMREPELRQLHERMYGDWRGLVTAIVRDGQAAGQVRDGDPARMANQLIALIDGLAWQVLLGPASMSVPLMRDLCLAFVNQDLLI</sequence>
<accession>A0A4Q7J5H8</accession>
<protein>
    <submittedName>
        <fullName evidence="7">TetR family transcriptional regulator</fullName>
    </submittedName>
</protein>
<dbReference type="Pfam" id="PF13977">
    <property type="entry name" value="TetR_C_6"/>
    <property type="match status" value="1"/>
</dbReference>